<sequence>MKYEHLVRENIFRVLQKTPKWVVEPLVSAHVAAERQKMVNLMTPLVLVFFVTKRCNALCDHCFYWEQLNTETEELSLQQIETVVRSLKHPLNTVSLTGGEPFVRNDLFSIVKLFVAINRTKKVNIVTNGTYTDRTVSTIQRVLDELDSVAVNVGVSLDDFEDAHDKIRKVKIFRHAVETVKRLKQIAKKHKNLTVSVKTTVFKDNFKNVEKFRQYLEDEVQVAYDIQYMRSPKFDVYDIDRGILSGYDPQESEEHQLSLGEMKEVFDVFYSKKATTNRLLNNYSLVLNEGILEMKNHERQFVKCLAGKYDGVLYSNGEVAFCEMTTAFTKIQDYDFDFFRAWNSPESNQMRAKISKCFCTHTCNLMNAMRVDKDALMKVIYPNNARDIEEKECGKVINKSHFDRPDKTAT</sequence>
<dbReference type="GO" id="GO:0046872">
    <property type="term" value="F:metal ion binding"/>
    <property type="evidence" value="ECO:0007669"/>
    <property type="project" value="UniProtKB-KW"/>
</dbReference>
<gene>
    <name evidence="6" type="ORF">METZ01_LOCUS137065</name>
</gene>
<evidence type="ECO:0000313" key="6">
    <source>
        <dbReference type="EMBL" id="SVA84211.1"/>
    </source>
</evidence>
<dbReference type="InterPro" id="IPR013785">
    <property type="entry name" value="Aldolase_TIM"/>
</dbReference>
<keyword evidence="3" id="KW-0408">Iron</keyword>
<accession>A0A381Z5J7</accession>
<keyword evidence="1" id="KW-0949">S-adenosyl-L-methionine</keyword>
<evidence type="ECO:0000259" key="5">
    <source>
        <dbReference type="PROSITE" id="PS51918"/>
    </source>
</evidence>
<feature type="domain" description="Radical SAM core" evidence="5">
    <location>
        <begin position="39"/>
        <end position="262"/>
    </location>
</feature>
<evidence type="ECO:0000256" key="2">
    <source>
        <dbReference type="ARBA" id="ARBA00022723"/>
    </source>
</evidence>
<protein>
    <recommendedName>
        <fullName evidence="5">Radical SAM core domain-containing protein</fullName>
    </recommendedName>
</protein>
<name>A0A381Z5J7_9ZZZZ</name>
<dbReference type="Gene3D" id="3.20.20.70">
    <property type="entry name" value="Aldolase class I"/>
    <property type="match status" value="1"/>
</dbReference>
<evidence type="ECO:0000256" key="4">
    <source>
        <dbReference type="ARBA" id="ARBA00023014"/>
    </source>
</evidence>
<dbReference type="InterPro" id="IPR050377">
    <property type="entry name" value="Radical_SAM_PqqE_MftC-like"/>
</dbReference>
<organism evidence="6">
    <name type="scientific">marine metagenome</name>
    <dbReference type="NCBI Taxonomy" id="408172"/>
    <lineage>
        <taxon>unclassified sequences</taxon>
        <taxon>metagenomes</taxon>
        <taxon>ecological metagenomes</taxon>
    </lineage>
</organism>
<keyword evidence="4" id="KW-0411">Iron-sulfur</keyword>
<dbReference type="CDD" id="cd01335">
    <property type="entry name" value="Radical_SAM"/>
    <property type="match status" value="1"/>
</dbReference>
<dbReference type="SFLD" id="SFLDG01386">
    <property type="entry name" value="main_SPASM_domain-containing"/>
    <property type="match status" value="1"/>
</dbReference>
<dbReference type="GO" id="GO:0051536">
    <property type="term" value="F:iron-sulfur cluster binding"/>
    <property type="evidence" value="ECO:0007669"/>
    <property type="project" value="UniProtKB-KW"/>
</dbReference>
<dbReference type="GO" id="GO:0003824">
    <property type="term" value="F:catalytic activity"/>
    <property type="evidence" value="ECO:0007669"/>
    <property type="project" value="InterPro"/>
</dbReference>
<evidence type="ECO:0000256" key="3">
    <source>
        <dbReference type="ARBA" id="ARBA00023004"/>
    </source>
</evidence>
<dbReference type="PROSITE" id="PS51918">
    <property type="entry name" value="RADICAL_SAM"/>
    <property type="match status" value="1"/>
</dbReference>
<dbReference type="InterPro" id="IPR058240">
    <property type="entry name" value="rSAM_sf"/>
</dbReference>
<dbReference type="EMBL" id="UINC01019936">
    <property type="protein sequence ID" value="SVA84211.1"/>
    <property type="molecule type" value="Genomic_DNA"/>
</dbReference>
<dbReference type="SUPFAM" id="SSF102114">
    <property type="entry name" value="Radical SAM enzymes"/>
    <property type="match status" value="1"/>
</dbReference>
<dbReference type="SFLD" id="SFLDS00029">
    <property type="entry name" value="Radical_SAM"/>
    <property type="match status" value="1"/>
</dbReference>
<dbReference type="AlphaFoldDB" id="A0A381Z5J7"/>
<dbReference type="PANTHER" id="PTHR11228:SF7">
    <property type="entry name" value="PQQA PEPTIDE CYCLASE"/>
    <property type="match status" value="1"/>
</dbReference>
<dbReference type="PANTHER" id="PTHR11228">
    <property type="entry name" value="RADICAL SAM DOMAIN PROTEIN"/>
    <property type="match status" value="1"/>
</dbReference>
<keyword evidence="2" id="KW-0479">Metal-binding</keyword>
<dbReference type="SFLD" id="SFLDG01067">
    <property type="entry name" value="SPASM/twitch_domain_containing"/>
    <property type="match status" value="1"/>
</dbReference>
<evidence type="ECO:0000256" key="1">
    <source>
        <dbReference type="ARBA" id="ARBA00022691"/>
    </source>
</evidence>
<proteinExistence type="predicted"/>
<dbReference type="Pfam" id="PF04055">
    <property type="entry name" value="Radical_SAM"/>
    <property type="match status" value="1"/>
</dbReference>
<reference evidence="6" key="1">
    <citation type="submission" date="2018-05" db="EMBL/GenBank/DDBJ databases">
        <authorList>
            <person name="Lanie J.A."/>
            <person name="Ng W.-L."/>
            <person name="Kazmierczak K.M."/>
            <person name="Andrzejewski T.M."/>
            <person name="Davidsen T.M."/>
            <person name="Wayne K.J."/>
            <person name="Tettelin H."/>
            <person name="Glass J.I."/>
            <person name="Rusch D."/>
            <person name="Podicherti R."/>
            <person name="Tsui H.-C.T."/>
            <person name="Winkler M.E."/>
        </authorList>
    </citation>
    <scope>NUCLEOTIDE SEQUENCE</scope>
</reference>
<dbReference type="InterPro" id="IPR007197">
    <property type="entry name" value="rSAM"/>
</dbReference>